<dbReference type="FunFam" id="4.10.1040.10:FF:000001">
    <property type="entry name" value="doublesex- and mab-3-related transcription factor 1"/>
    <property type="match status" value="1"/>
</dbReference>
<dbReference type="InterPro" id="IPR001275">
    <property type="entry name" value="DM_DNA-bd"/>
</dbReference>
<dbReference type="GO" id="GO:0005634">
    <property type="term" value="C:nucleus"/>
    <property type="evidence" value="ECO:0007669"/>
    <property type="project" value="UniProtKB-SubCell"/>
</dbReference>
<evidence type="ECO:0000313" key="9">
    <source>
        <dbReference type="Proteomes" id="UP000515208"/>
    </source>
</evidence>
<keyword evidence="4 6" id="KW-0238">DNA-binding</keyword>
<evidence type="ECO:0000256" key="3">
    <source>
        <dbReference type="ARBA" id="ARBA00022833"/>
    </source>
</evidence>
<evidence type="ECO:0000259" key="8">
    <source>
        <dbReference type="PROSITE" id="PS50809"/>
    </source>
</evidence>
<evidence type="ECO:0000256" key="1">
    <source>
        <dbReference type="ARBA" id="ARBA00006834"/>
    </source>
</evidence>
<dbReference type="PANTHER" id="PTHR12322">
    <property type="entry name" value="DOUBLESEX AND MAB-3 RELATED TRANSCRIPTION FACTOR DMRT"/>
    <property type="match status" value="1"/>
</dbReference>
<dbReference type="CTD" id="63948"/>
<proteinExistence type="inferred from homology"/>
<dbReference type="GO" id="GO:0008344">
    <property type="term" value="P:adult locomotory behavior"/>
    <property type="evidence" value="ECO:0007669"/>
    <property type="project" value="UniProtKB-ARBA"/>
</dbReference>
<keyword evidence="2 6" id="KW-0479">Metal-binding</keyword>
<keyword evidence="5 6" id="KW-0539">Nucleus</keyword>
<dbReference type="Proteomes" id="UP000515208">
    <property type="component" value="Unplaced"/>
</dbReference>
<evidence type="ECO:0000256" key="5">
    <source>
        <dbReference type="ARBA" id="ARBA00023242"/>
    </source>
</evidence>
<comment type="subcellular location">
    <subcellularLocation>
        <location evidence="6">Nucleus</location>
    </subcellularLocation>
</comment>
<dbReference type="SUPFAM" id="SSF82927">
    <property type="entry name" value="Cysteine-rich DNA binding domain, (DM domain)"/>
    <property type="match status" value="1"/>
</dbReference>
<dbReference type="GO" id="GO:0000981">
    <property type="term" value="F:DNA-binding transcription factor activity, RNA polymerase II-specific"/>
    <property type="evidence" value="ECO:0007669"/>
    <property type="project" value="TreeGrafter"/>
</dbReference>
<dbReference type="PANTHER" id="PTHR12322:SF66">
    <property type="entry name" value="DOUBLESEX- AND MAB-3-RELATED TRANSCRIPTION FACTOR B1"/>
    <property type="match status" value="1"/>
</dbReference>
<dbReference type="GeneID" id="104993795"/>
<keyword evidence="3 6" id="KW-0862">Zinc</keyword>
<dbReference type="InterPro" id="IPR026607">
    <property type="entry name" value="DMRT"/>
</dbReference>
<evidence type="ECO:0000256" key="2">
    <source>
        <dbReference type="ARBA" id="ARBA00022723"/>
    </source>
</evidence>
<dbReference type="GO" id="GO:0000978">
    <property type="term" value="F:RNA polymerase II cis-regulatory region sequence-specific DNA binding"/>
    <property type="evidence" value="ECO:0007669"/>
    <property type="project" value="TreeGrafter"/>
</dbReference>
<dbReference type="PROSITE" id="PS40000">
    <property type="entry name" value="DM_1"/>
    <property type="match status" value="1"/>
</dbReference>
<dbReference type="RefSeq" id="XP_010845501.1">
    <property type="nucleotide sequence ID" value="XM_010847199.1"/>
</dbReference>
<dbReference type="PROSITE" id="PS50809">
    <property type="entry name" value="DM_2"/>
    <property type="match status" value="1"/>
</dbReference>
<keyword evidence="9" id="KW-1185">Reference proteome</keyword>
<accession>A0A6P3HSB5</accession>
<organism evidence="9 10">
    <name type="scientific">Bison bison bison</name>
    <name type="common">North American plains bison</name>
    <dbReference type="NCBI Taxonomy" id="43346"/>
    <lineage>
        <taxon>Eukaryota</taxon>
        <taxon>Metazoa</taxon>
        <taxon>Chordata</taxon>
        <taxon>Craniata</taxon>
        <taxon>Vertebrata</taxon>
        <taxon>Euteleostomi</taxon>
        <taxon>Mammalia</taxon>
        <taxon>Eutheria</taxon>
        <taxon>Laurasiatheria</taxon>
        <taxon>Artiodactyla</taxon>
        <taxon>Ruminantia</taxon>
        <taxon>Pecora</taxon>
        <taxon>Bovidae</taxon>
        <taxon>Bovinae</taxon>
        <taxon>Bison</taxon>
    </lineage>
</organism>
<comment type="similarity">
    <text evidence="1">Belongs to the DMRT family.</text>
</comment>
<dbReference type="GO" id="GO:0046872">
    <property type="term" value="F:metal ion binding"/>
    <property type="evidence" value="ECO:0007669"/>
    <property type="project" value="UniProtKB-KW"/>
</dbReference>
<dbReference type="AlphaFoldDB" id="A0A6P3HSB5"/>
<dbReference type="InterPro" id="IPR036407">
    <property type="entry name" value="DM_DNA-bd_sf"/>
</dbReference>
<feature type="compositionally biased region" description="Low complexity" evidence="7">
    <location>
        <begin position="270"/>
        <end position="283"/>
    </location>
</feature>
<evidence type="ECO:0000256" key="6">
    <source>
        <dbReference type="PROSITE-ProRule" id="PRU00070"/>
    </source>
</evidence>
<evidence type="ECO:0000313" key="10">
    <source>
        <dbReference type="RefSeq" id="XP_010845501.1"/>
    </source>
</evidence>
<feature type="region of interest" description="Disordered" evidence="7">
    <location>
        <begin position="245"/>
        <end position="283"/>
    </location>
</feature>
<feature type="domain" description="DM" evidence="8">
    <location>
        <begin position="18"/>
        <end position="65"/>
    </location>
</feature>
<dbReference type="KEGG" id="bbis:104993795"/>
<dbReference type="SMART" id="SM00301">
    <property type="entry name" value="DM"/>
    <property type="match status" value="1"/>
</dbReference>
<evidence type="ECO:0000256" key="4">
    <source>
        <dbReference type="ARBA" id="ARBA00023125"/>
    </source>
</evidence>
<dbReference type="GO" id="GO:0007281">
    <property type="term" value="P:germ cell development"/>
    <property type="evidence" value="ECO:0007669"/>
    <property type="project" value="TreeGrafter"/>
</dbReference>
<dbReference type="OrthoDB" id="6162476at2759"/>
<reference evidence="10" key="1">
    <citation type="submission" date="2025-08" db="UniProtKB">
        <authorList>
            <consortium name="RefSeq"/>
        </authorList>
    </citation>
    <scope>IDENTIFICATION</scope>
    <source>
        <tissue evidence="10">Blood</tissue>
    </source>
</reference>
<feature type="DNA-binding region" description="DM" evidence="6">
    <location>
        <begin position="18"/>
        <end position="65"/>
    </location>
</feature>
<gene>
    <name evidence="10" type="primary">DMRTB1</name>
</gene>
<dbReference type="Pfam" id="PF00751">
    <property type="entry name" value="DM"/>
    <property type="match status" value="1"/>
</dbReference>
<dbReference type="Gene3D" id="4.10.1040.10">
    <property type="entry name" value="DM DNA-binding domain"/>
    <property type="match status" value="1"/>
</dbReference>
<name>A0A6P3HSB5_BISBB</name>
<dbReference type="GO" id="GO:0007548">
    <property type="term" value="P:sex differentiation"/>
    <property type="evidence" value="ECO:0007669"/>
    <property type="project" value="TreeGrafter"/>
</dbReference>
<sequence length="283" mass="30763">MNADLTEQASKMLRTPKCSRCRNHGFLVPVKGHAGKCRWKQCTCKKCFLITERQRIMAAQKMLKKQASGEEQEVALCAQGTQLASGGCRLPASPTLASQASRGEDLGRGAILRLRTSSHPFLVLEAPPPERPRLPLSINSDSVVRSECLEREPPKLYPSCSSTDPCRPFPLGYQDASPSVGIPLQQSFQHLSYSHYQGGGLVAEPVGDFQPSYYPPLGQAPQPQFLPPGFLSALQVLLPPLPPPPSATFSLTILSDTDKENTDDQDVEGPSEPSQPSSQEESI</sequence>
<evidence type="ECO:0000256" key="7">
    <source>
        <dbReference type="SAM" id="MobiDB-lite"/>
    </source>
</evidence>
<protein>
    <submittedName>
        <fullName evidence="10">Doublesex- and mab-3-related transcription factor B1</fullName>
    </submittedName>
</protein>